<dbReference type="Proteomes" id="UP000325313">
    <property type="component" value="Unassembled WGS sequence"/>
</dbReference>
<name>A0A5B0MK71_PUCGR</name>
<gene>
    <name evidence="1" type="ORF">PGT21_014571</name>
    <name evidence="2" type="ORF">PGTUg99_024344</name>
</gene>
<evidence type="ECO:0000313" key="3">
    <source>
        <dbReference type="Proteomes" id="UP000324748"/>
    </source>
</evidence>
<accession>A0A5B0MK71</accession>
<dbReference type="EMBL" id="VSWC01000145">
    <property type="protein sequence ID" value="KAA1076653.1"/>
    <property type="molecule type" value="Genomic_DNA"/>
</dbReference>
<dbReference type="OrthoDB" id="2506088at2759"/>
<sequence length="509" mass="57992">MKYDIRASKDGATAANNAFTERISLLDQTNRERLFNPFFQVPDTPVEVLHVFLLGIVKYLVRDLMGRMKPAQLDLIEGRYRAFNLAGLNIPWLSPHYMAKHSSNFVGKEFKAVLQSAPFVLFEFMDDPERQAWIALCQLAPLVFQTHIDEMRPYLALLRFHIEKFLYYVIKITAQWVNKPKFHMLLHLPDSIERFGSASLYATEKFESYNGTLRKAAVHSNRQSPGKDIANSFASYKCIRHLTCGGAFKDPKDSTRYITAAPSVANMFMERHSFQKSMDYNFLAHTELKGHFPRVINSKVTAPTKLPSGLRMHLPGRRISQLEAIQWTAHRVLKRGVYVMVRSGGVLGGTALTIGCVDHVWEARFRGRVSFWVCYTEYSRGGVDPYYQMRSIRKSKTHKYVHIEGVESTINIQHNCHAGGCQVSPTGQILIEREESKENNVIVVHEDTGEYIVNSGELNGRKVLRDWVDVPRGEEDIRDVIPTLKKGLATWVQAASGSEEDEDLDDPSH</sequence>
<evidence type="ECO:0000313" key="1">
    <source>
        <dbReference type="EMBL" id="KAA1076653.1"/>
    </source>
</evidence>
<comment type="caution">
    <text evidence="1">The sequence shown here is derived from an EMBL/GenBank/DDBJ whole genome shotgun (WGS) entry which is preliminary data.</text>
</comment>
<dbReference type="PANTHER" id="PTHR31912">
    <property type="entry name" value="IP13529P"/>
    <property type="match status" value="1"/>
</dbReference>
<evidence type="ECO:0000313" key="2">
    <source>
        <dbReference type="EMBL" id="KAA1126817.1"/>
    </source>
</evidence>
<dbReference type="AlphaFoldDB" id="A0A5B0MK71"/>
<reference evidence="3 4" key="1">
    <citation type="submission" date="2019-05" db="EMBL/GenBank/DDBJ databases">
        <title>Emergence of the Ug99 lineage of the wheat stem rust pathogen through somatic hybridization.</title>
        <authorList>
            <person name="Li F."/>
            <person name="Upadhyaya N.M."/>
            <person name="Sperschneider J."/>
            <person name="Matny O."/>
            <person name="Nguyen-Phuc H."/>
            <person name="Mago R."/>
            <person name="Raley C."/>
            <person name="Miller M.E."/>
            <person name="Silverstein K.A.T."/>
            <person name="Henningsen E."/>
            <person name="Hirsch C.D."/>
            <person name="Visser B."/>
            <person name="Pretorius Z.A."/>
            <person name="Steffenson B.J."/>
            <person name="Schwessinger B."/>
            <person name="Dodds P.N."/>
            <person name="Figueroa M."/>
        </authorList>
    </citation>
    <scope>NUCLEOTIDE SEQUENCE [LARGE SCALE GENOMIC DNA]</scope>
    <source>
        <strain evidence="1">21-0</strain>
        <strain evidence="2 4">Ug99</strain>
    </source>
</reference>
<organism evidence="1 3">
    <name type="scientific">Puccinia graminis f. sp. tritici</name>
    <dbReference type="NCBI Taxonomy" id="56615"/>
    <lineage>
        <taxon>Eukaryota</taxon>
        <taxon>Fungi</taxon>
        <taxon>Dikarya</taxon>
        <taxon>Basidiomycota</taxon>
        <taxon>Pucciniomycotina</taxon>
        <taxon>Pucciniomycetes</taxon>
        <taxon>Pucciniales</taxon>
        <taxon>Pucciniaceae</taxon>
        <taxon>Puccinia</taxon>
    </lineage>
</organism>
<protein>
    <submittedName>
        <fullName evidence="1">Uncharacterized protein</fullName>
    </submittedName>
</protein>
<evidence type="ECO:0000313" key="4">
    <source>
        <dbReference type="Proteomes" id="UP000325313"/>
    </source>
</evidence>
<dbReference type="PANTHER" id="PTHR31912:SF34">
    <property type="entry name" value="NOTOCHORD-RELATED PROTEIN"/>
    <property type="match status" value="1"/>
</dbReference>
<dbReference type="EMBL" id="VDEP01000170">
    <property type="protein sequence ID" value="KAA1126817.1"/>
    <property type="molecule type" value="Genomic_DNA"/>
</dbReference>
<proteinExistence type="predicted"/>
<keyword evidence="3" id="KW-1185">Reference proteome</keyword>
<dbReference type="Proteomes" id="UP000324748">
    <property type="component" value="Unassembled WGS sequence"/>
</dbReference>